<dbReference type="SUPFAM" id="SSF55785">
    <property type="entry name" value="PYP-like sensor domain (PAS domain)"/>
    <property type="match status" value="1"/>
</dbReference>
<dbReference type="InterPro" id="IPR035965">
    <property type="entry name" value="PAS-like_dom_sf"/>
</dbReference>
<keyword evidence="5" id="KW-0808">Transferase</keyword>
<dbReference type="EC" id="2.7.13.3" evidence="3"/>
<evidence type="ECO:0000256" key="6">
    <source>
        <dbReference type="ARBA" id="ARBA00022777"/>
    </source>
</evidence>
<organism evidence="10 11">
    <name type="scientific">Inhella proteolytica</name>
    <dbReference type="NCBI Taxonomy" id="2795029"/>
    <lineage>
        <taxon>Bacteria</taxon>
        <taxon>Pseudomonadati</taxon>
        <taxon>Pseudomonadota</taxon>
        <taxon>Betaproteobacteria</taxon>
        <taxon>Burkholderiales</taxon>
        <taxon>Sphaerotilaceae</taxon>
        <taxon>Inhella</taxon>
    </lineage>
</organism>
<name>A0A931J111_9BURK</name>
<dbReference type="SMART" id="SM00387">
    <property type="entry name" value="HATPase_c"/>
    <property type="match status" value="1"/>
</dbReference>
<dbReference type="InterPro" id="IPR036097">
    <property type="entry name" value="HisK_dim/P_sf"/>
</dbReference>
<reference evidence="10" key="1">
    <citation type="submission" date="2020-12" db="EMBL/GenBank/DDBJ databases">
        <title>The genome sequence of Inhella sp. 1Y17.</title>
        <authorList>
            <person name="Liu Y."/>
        </authorList>
    </citation>
    <scope>NUCLEOTIDE SEQUENCE</scope>
    <source>
        <strain evidence="10">1Y17</strain>
    </source>
</reference>
<sequence length="435" mass="46668">MKLGTLFGLLALAATLALLGLQQLLLNWWPPLAAGLAAAALLALPMAWALSHLLEPLRQLLAALDSLVLSWREGDFNARVAEPAYPAELRQLARSHQLLAAAIQGQRQQLAQRELLLDTLVQHTPLALLLIDPQGRVALDNLAARALLAQGRRVQGLAWEALLAQAPPALAELLRGGREGLVQGADETQWLVSLRALDLRGQPHRLLLLRPLHQELARQEVQSWKRVLRVLSHELNNSLAPISSLAHSGATLSERAEKPELVAVFQRIGERARHLHSFLSGYAQFAKLPAPQPAPLDWQALVASLAAVQPFQLEGELPPEPGWADAAQLEQALLNLLKNAHEAGGPATGVSFGVRRLGDAWQLSVADRGPGASDAVLAQALLPFYSTKRGGTGLGLALAREIAEAHGGRLSLQRRAHGGLRATLSLPAPAAPQHA</sequence>
<feature type="domain" description="HAMP" evidence="9">
    <location>
        <begin position="51"/>
        <end position="108"/>
    </location>
</feature>
<evidence type="ECO:0000256" key="4">
    <source>
        <dbReference type="ARBA" id="ARBA00022553"/>
    </source>
</evidence>
<dbReference type="InterPro" id="IPR003660">
    <property type="entry name" value="HAMP_dom"/>
</dbReference>
<keyword evidence="7" id="KW-0812">Transmembrane</keyword>
<dbReference type="SMART" id="SM00304">
    <property type="entry name" value="HAMP"/>
    <property type="match status" value="1"/>
</dbReference>
<keyword evidence="7" id="KW-1133">Transmembrane helix</keyword>
<evidence type="ECO:0000256" key="7">
    <source>
        <dbReference type="SAM" id="Phobius"/>
    </source>
</evidence>
<evidence type="ECO:0000313" key="11">
    <source>
        <dbReference type="Proteomes" id="UP000613266"/>
    </source>
</evidence>
<dbReference type="PANTHER" id="PTHR43065:SF51">
    <property type="entry name" value="HISTIDINE KINASE"/>
    <property type="match status" value="1"/>
</dbReference>
<dbReference type="CDD" id="cd00075">
    <property type="entry name" value="HATPase"/>
    <property type="match status" value="1"/>
</dbReference>
<feature type="domain" description="Histidine kinase" evidence="8">
    <location>
        <begin position="230"/>
        <end position="430"/>
    </location>
</feature>
<dbReference type="InterPro" id="IPR005467">
    <property type="entry name" value="His_kinase_dom"/>
</dbReference>
<dbReference type="SUPFAM" id="SSF47384">
    <property type="entry name" value="Homodimeric domain of signal transducing histidine kinase"/>
    <property type="match status" value="1"/>
</dbReference>
<dbReference type="GO" id="GO:0000155">
    <property type="term" value="F:phosphorelay sensor kinase activity"/>
    <property type="evidence" value="ECO:0007669"/>
    <property type="project" value="InterPro"/>
</dbReference>
<keyword evidence="6 10" id="KW-0418">Kinase</keyword>
<dbReference type="PANTHER" id="PTHR43065">
    <property type="entry name" value="SENSOR HISTIDINE KINASE"/>
    <property type="match status" value="1"/>
</dbReference>
<dbReference type="PRINTS" id="PR00344">
    <property type="entry name" value="BCTRLSENSOR"/>
</dbReference>
<protein>
    <recommendedName>
        <fullName evidence="3">histidine kinase</fullName>
        <ecNumber evidence="3">2.7.13.3</ecNumber>
    </recommendedName>
</protein>
<dbReference type="GO" id="GO:0016020">
    <property type="term" value="C:membrane"/>
    <property type="evidence" value="ECO:0007669"/>
    <property type="project" value="UniProtKB-SubCell"/>
</dbReference>
<dbReference type="InterPro" id="IPR036890">
    <property type="entry name" value="HATPase_C_sf"/>
</dbReference>
<gene>
    <name evidence="10" type="ORF">I7X39_04490</name>
</gene>
<accession>A0A931J111</accession>
<keyword evidence="4" id="KW-0597">Phosphoprotein</keyword>
<feature type="transmembrane region" description="Helical" evidence="7">
    <location>
        <begin position="29"/>
        <end position="50"/>
    </location>
</feature>
<comment type="subcellular location">
    <subcellularLocation>
        <location evidence="2">Membrane</location>
    </subcellularLocation>
</comment>
<dbReference type="Pfam" id="PF02518">
    <property type="entry name" value="HATPase_c"/>
    <property type="match status" value="1"/>
</dbReference>
<dbReference type="SUPFAM" id="SSF55874">
    <property type="entry name" value="ATPase domain of HSP90 chaperone/DNA topoisomerase II/histidine kinase"/>
    <property type="match status" value="1"/>
</dbReference>
<evidence type="ECO:0000259" key="8">
    <source>
        <dbReference type="PROSITE" id="PS50109"/>
    </source>
</evidence>
<proteinExistence type="predicted"/>
<dbReference type="PROSITE" id="PS50109">
    <property type="entry name" value="HIS_KIN"/>
    <property type="match status" value="1"/>
</dbReference>
<dbReference type="AlphaFoldDB" id="A0A931J111"/>
<dbReference type="RefSeq" id="WP_198109765.1">
    <property type="nucleotide sequence ID" value="NZ_JAEDAK010000002.1"/>
</dbReference>
<evidence type="ECO:0000256" key="5">
    <source>
        <dbReference type="ARBA" id="ARBA00022679"/>
    </source>
</evidence>
<keyword evidence="7" id="KW-0472">Membrane</keyword>
<dbReference type="Proteomes" id="UP000613266">
    <property type="component" value="Unassembled WGS sequence"/>
</dbReference>
<comment type="catalytic activity">
    <reaction evidence="1">
        <text>ATP + protein L-histidine = ADP + protein N-phospho-L-histidine.</text>
        <dbReference type="EC" id="2.7.13.3"/>
    </reaction>
</comment>
<evidence type="ECO:0000313" key="10">
    <source>
        <dbReference type="EMBL" id="MBH9576160.1"/>
    </source>
</evidence>
<comment type="caution">
    <text evidence="10">The sequence shown here is derived from an EMBL/GenBank/DDBJ whole genome shotgun (WGS) entry which is preliminary data.</text>
</comment>
<dbReference type="Gene3D" id="3.30.565.10">
    <property type="entry name" value="Histidine kinase-like ATPase, C-terminal domain"/>
    <property type="match status" value="1"/>
</dbReference>
<evidence type="ECO:0000256" key="2">
    <source>
        <dbReference type="ARBA" id="ARBA00004370"/>
    </source>
</evidence>
<evidence type="ECO:0000256" key="1">
    <source>
        <dbReference type="ARBA" id="ARBA00000085"/>
    </source>
</evidence>
<dbReference type="InterPro" id="IPR004358">
    <property type="entry name" value="Sig_transdc_His_kin-like_C"/>
</dbReference>
<dbReference type="PROSITE" id="PS50885">
    <property type="entry name" value="HAMP"/>
    <property type="match status" value="1"/>
</dbReference>
<dbReference type="InterPro" id="IPR003594">
    <property type="entry name" value="HATPase_dom"/>
</dbReference>
<dbReference type="EMBL" id="JAEDAK010000002">
    <property type="protein sequence ID" value="MBH9576160.1"/>
    <property type="molecule type" value="Genomic_DNA"/>
</dbReference>
<evidence type="ECO:0000259" key="9">
    <source>
        <dbReference type="PROSITE" id="PS50885"/>
    </source>
</evidence>
<evidence type="ECO:0000256" key="3">
    <source>
        <dbReference type="ARBA" id="ARBA00012438"/>
    </source>
</evidence>
<keyword evidence="11" id="KW-1185">Reference proteome</keyword>